<keyword evidence="6" id="KW-1133">Transmembrane helix</keyword>
<keyword evidence="4 5" id="KW-0067">ATP-binding</keyword>
<keyword evidence="2" id="KW-0677">Repeat</keyword>
<comment type="caution">
    <text evidence="9">The sequence shown here is derived from an EMBL/GenBank/DDBJ whole genome shotgun (WGS) entry which is preliminary data.</text>
</comment>
<name>A0A086ZG83_9BIFI</name>
<accession>A0A086ZG83</accession>
<dbReference type="STRING" id="1437606.BBOH_1056"/>
<dbReference type="PANTHER" id="PTHR22683">
    <property type="entry name" value="SPORULATION PROTEIN RELATED"/>
    <property type="match status" value="1"/>
</dbReference>
<protein>
    <submittedName>
        <fullName evidence="9">Putative diarrheal toxin</fullName>
    </submittedName>
</protein>
<keyword evidence="6" id="KW-0812">Transmembrane</keyword>
<dbReference type="CDD" id="cd00060">
    <property type="entry name" value="FHA"/>
    <property type="match status" value="1"/>
</dbReference>
<dbReference type="Proteomes" id="UP000029096">
    <property type="component" value="Unassembled WGS sequence"/>
</dbReference>
<feature type="domain" description="FHA" evidence="7">
    <location>
        <begin position="55"/>
        <end position="104"/>
    </location>
</feature>
<dbReference type="GO" id="GO:0005524">
    <property type="term" value="F:ATP binding"/>
    <property type="evidence" value="ECO:0007669"/>
    <property type="project" value="UniProtKB-UniRule"/>
</dbReference>
<dbReference type="InterPro" id="IPR027417">
    <property type="entry name" value="P-loop_NTPase"/>
</dbReference>
<proteinExistence type="predicted"/>
<organism evidence="9 10">
    <name type="scientific">Bifidobacterium bohemicum DSM 22767</name>
    <dbReference type="NCBI Taxonomy" id="1437606"/>
    <lineage>
        <taxon>Bacteria</taxon>
        <taxon>Bacillati</taxon>
        <taxon>Actinomycetota</taxon>
        <taxon>Actinomycetes</taxon>
        <taxon>Bifidobacteriales</taxon>
        <taxon>Bifidobacteriaceae</taxon>
        <taxon>Bifidobacterium</taxon>
    </lineage>
</organism>
<evidence type="ECO:0000256" key="6">
    <source>
        <dbReference type="SAM" id="Phobius"/>
    </source>
</evidence>
<dbReference type="PROSITE" id="PS50901">
    <property type="entry name" value="FTSK"/>
    <property type="match status" value="2"/>
</dbReference>
<dbReference type="InterPro" id="IPR023839">
    <property type="entry name" value="Firmicutes_EssC_C"/>
</dbReference>
<gene>
    <name evidence="9" type="ORF">BBOH_1056</name>
</gene>
<dbReference type="Gene3D" id="2.60.200.20">
    <property type="match status" value="1"/>
</dbReference>
<feature type="transmembrane region" description="Helical" evidence="6">
    <location>
        <begin position="206"/>
        <end position="225"/>
    </location>
</feature>
<evidence type="ECO:0000256" key="3">
    <source>
        <dbReference type="ARBA" id="ARBA00022741"/>
    </source>
</evidence>
<dbReference type="CDD" id="cd01127">
    <property type="entry name" value="TrwB_TraG_TraD_VirD4"/>
    <property type="match status" value="1"/>
</dbReference>
<dbReference type="PROSITE" id="PS50006">
    <property type="entry name" value="FHA_DOMAIN"/>
    <property type="match status" value="1"/>
</dbReference>
<evidence type="ECO:0000256" key="2">
    <source>
        <dbReference type="ARBA" id="ARBA00022737"/>
    </source>
</evidence>
<dbReference type="eggNOG" id="COG1674">
    <property type="taxonomic scope" value="Bacteria"/>
</dbReference>
<dbReference type="Pfam" id="PF00498">
    <property type="entry name" value="FHA"/>
    <property type="match status" value="1"/>
</dbReference>
<dbReference type="EMBL" id="JGYP01000002">
    <property type="protein sequence ID" value="KFI45533.1"/>
    <property type="molecule type" value="Genomic_DNA"/>
</dbReference>
<dbReference type="InterPro" id="IPR002543">
    <property type="entry name" value="FtsK_dom"/>
</dbReference>
<dbReference type="eggNOG" id="COG1716">
    <property type="taxonomic scope" value="Bacteria"/>
</dbReference>
<evidence type="ECO:0000256" key="5">
    <source>
        <dbReference type="PROSITE-ProRule" id="PRU00289"/>
    </source>
</evidence>
<dbReference type="Gene3D" id="3.40.50.300">
    <property type="entry name" value="P-loop containing nucleotide triphosphate hydrolases"/>
    <property type="match status" value="2"/>
</dbReference>
<keyword evidence="6" id="KW-0472">Membrane</keyword>
<reference evidence="9 10" key="1">
    <citation type="submission" date="2014-03" db="EMBL/GenBank/DDBJ databases">
        <title>Genomics of Bifidobacteria.</title>
        <authorList>
            <person name="Ventura M."/>
            <person name="Milani C."/>
            <person name="Lugli G.A."/>
        </authorList>
    </citation>
    <scope>NUCLEOTIDE SEQUENCE [LARGE SCALE GENOMIC DNA]</scope>
    <source>
        <strain evidence="9 10">DSM 22767</strain>
    </source>
</reference>
<keyword evidence="3 5" id="KW-0547">Nucleotide-binding</keyword>
<dbReference type="GO" id="GO:0003677">
    <property type="term" value="F:DNA binding"/>
    <property type="evidence" value="ECO:0007669"/>
    <property type="project" value="InterPro"/>
</dbReference>
<dbReference type="SUPFAM" id="SSF49879">
    <property type="entry name" value="SMAD/FHA domain"/>
    <property type="match status" value="1"/>
</dbReference>
<evidence type="ECO:0000313" key="9">
    <source>
        <dbReference type="EMBL" id="KFI45533.1"/>
    </source>
</evidence>
<feature type="binding site" evidence="5">
    <location>
        <begin position="1018"/>
        <end position="1025"/>
    </location>
    <ligand>
        <name>ATP</name>
        <dbReference type="ChEBI" id="CHEBI:30616"/>
    </ligand>
</feature>
<evidence type="ECO:0000259" key="8">
    <source>
        <dbReference type="PROSITE" id="PS50901"/>
    </source>
</evidence>
<evidence type="ECO:0000313" key="10">
    <source>
        <dbReference type="Proteomes" id="UP000029096"/>
    </source>
</evidence>
<feature type="binding site" evidence="5">
    <location>
        <begin position="674"/>
        <end position="681"/>
    </location>
    <ligand>
        <name>ATP</name>
        <dbReference type="ChEBI" id="CHEBI:30616"/>
    </ligand>
</feature>
<feature type="domain" description="FtsK" evidence="8">
    <location>
        <begin position="654"/>
        <end position="858"/>
    </location>
</feature>
<dbReference type="PANTHER" id="PTHR22683:SF1">
    <property type="entry name" value="TYPE VII SECRETION SYSTEM PROTEIN ESSC"/>
    <property type="match status" value="1"/>
</dbReference>
<evidence type="ECO:0000259" key="7">
    <source>
        <dbReference type="PROSITE" id="PS50006"/>
    </source>
</evidence>
<sequence>MHGVSEGHVLTLRTESTHSSGQSGNPGVASLLFIRPSTAGAREFRKIAFSSDADMTIGRDGSSALVYSLPFVSEHHAVLSYRDAEFSIVDNGSVNGTFINGVRLTSGRPVHLNAGDLVQIMDLIFTVGLRFISLNNPQGVRLAQSPAWHMVSHESILAASPPAAQADDVEEAKPFYPAPRLMHTVHVKAFHVDEPPQAMKREEQPALMQLGPSFLMGIGSVFMAISAVSNLSRGGNVLSAAPSLAMAVAMVGGTLIWPMISKRYTKKVEETKERRRQDKYTDYLNSITAKLLEERDRQSSILNENRPPLQNVLQRAYDLSPHLMDRNATQADFLQLRVGMGEQRVEAQVQAPQRRFSMENDALLEQAEALADKPTMMQAPVAVDLAGPGTLGVVGARPVVWDFVRGLLAQTCSFYGYNEVKIVAIVDPADQAQWAFLKDVPHARSDDGKMRYLASDQAELLGLDSMLSKALAERDGVRGDAGKACIPFYVVVCANRELAAASSSVSKLGNLEENKGFCVLFLGDDLRDLPRECSQVIELAPPDSSQAAKADYALGTRGVLAGPSRMFDRSDVGGSERIFQPDILLSAAGIERFVLALAHARLATGRSEGAMPESLGFMEMFQKGNVLQLNIADRWKEHDSSRSLAAQVGIGAKGEPVSLDLHEEAHGPHGLIAGTTGSGKSEFIITWVLSMALNYSPDEVAFVLIDYKGGGLAGAFDNARLRLPHLAGTITNLDGAAVARSMVSIKSELKRRQALFNKACEATGEATMDIGKYISYFRQGVLSEPCPHLFVVADEFAELKQQEPTFLDELVSAARIGRSLGVHLVLATQKPTGVVSDQIASNARFRVCLKVADAADSREMIRRTDAAALTRPGEFYLLVGYDELFTGGQAAYAGGTYTERDVYEPKRDVSVELVGLDGGAVSRLRPPSAGRSGGISELNAVLEQVCEVARAVNKSARPLWLEPLPERVLLDDLRQKFDFRADHAGLTAVVGELDDPEHQRQDVFSVDVAEAGNVALYGTPTSGVESLAMSMVCSLMAEYTPDELNVYVWDMGAGSLSALSKAPHVGGVVLVEDSERVDNLFLLLEQEIAHRRRLFSRSGGSYESYNGLPAEDRDPVPRIVVVLADIAAFNEGYEKYVDRLNTLARDAPRYGIHLIITASLWSQVNMRLRASMGRTLVTSFSNNDDYNSVLNGMHGVTPPKGFLAGVFQNGKGVTVYQGASLCADPSGEVQAVRDFCGSLAAGWGGTCAKQIPVLPRHVVPSMFNTGEGYDARSIPVGYAKEGAFPVEFDGSRNAMIVSSDDGDALYGWLEGIREVLLVQKRNYVVLDATGIFSGVEDSRVLGQNDEIAEWIEGMLSGRLHADVIVIPSVVQLMVGLTGSVSDGFKAFLESERYKGAAVMILASESWRLRGVFDSWFKAVTANPNGLWIGDGFTSETVFPHTNVAEPFKRPMGPHDGVMHGTGRNTLMRLIEPDGKQEQGENGGKGRSVKS</sequence>
<keyword evidence="1" id="KW-0597">Phosphoprotein</keyword>
<feature type="domain" description="FtsK" evidence="8">
    <location>
        <begin position="1000"/>
        <end position="1187"/>
    </location>
</feature>
<dbReference type="InterPro" id="IPR000253">
    <property type="entry name" value="FHA_dom"/>
</dbReference>
<dbReference type="NCBIfam" id="TIGR03928">
    <property type="entry name" value="T7_EssCb_Firm"/>
    <property type="match status" value="1"/>
</dbReference>
<keyword evidence="10" id="KW-1185">Reference proteome</keyword>
<dbReference type="InterPro" id="IPR050206">
    <property type="entry name" value="FtsK/SpoIIIE/SftA"/>
</dbReference>
<dbReference type="Pfam" id="PF01580">
    <property type="entry name" value="FtsK_SpoIIIE"/>
    <property type="match status" value="2"/>
</dbReference>
<dbReference type="SUPFAM" id="SSF52540">
    <property type="entry name" value="P-loop containing nucleoside triphosphate hydrolases"/>
    <property type="match status" value="1"/>
</dbReference>
<dbReference type="SMART" id="SM00240">
    <property type="entry name" value="FHA"/>
    <property type="match status" value="1"/>
</dbReference>
<evidence type="ECO:0000256" key="4">
    <source>
        <dbReference type="ARBA" id="ARBA00022840"/>
    </source>
</evidence>
<dbReference type="InterPro" id="IPR008984">
    <property type="entry name" value="SMAD_FHA_dom_sf"/>
</dbReference>
<feature type="transmembrane region" description="Helical" evidence="6">
    <location>
        <begin position="237"/>
        <end position="260"/>
    </location>
</feature>
<evidence type="ECO:0000256" key="1">
    <source>
        <dbReference type="ARBA" id="ARBA00022553"/>
    </source>
</evidence>